<evidence type="ECO:0000256" key="1">
    <source>
        <dbReference type="ARBA" id="ARBA00022801"/>
    </source>
</evidence>
<reference evidence="3" key="1">
    <citation type="journal article" date="2021" name="PeerJ">
        <title>Extensive microbial diversity within the chicken gut microbiome revealed by metagenomics and culture.</title>
        <authorList>
            <person name="Gilroy R."/>
            <person name="Ravi A."/>
            <person name="Getino M."/>
            <person name="Pursley I."/>
            <person name="Horton D.L."/>
            <person name="Alikhan N.F."/>
            <person name="Baker D."/>
            <person name="Gharbi K."/>
            <person name="Hall N."/>
            <person name="Watson M."/>
            <person name="Adriaenssens E.M."/>
            <person name="Foster-Nyarko E."/>
            <person name="Jarju S."/>
            <person name="Secka A."/>
            <person name="Antonio M."/>
            <person name="Oren A."/>
            <person name="Chaudhuri R.R."/>
            <person name="La Ragione R."/>
            <person name="Hildebrand F."/>
            <person name="Pallen M.J."/>
        </authorList>
    </citation>
    <scope>NUCLEOTIDE SEQUENCE</scope>
    <source>
        <strain evidence="3">316</strain>
    </source>
</reference>
<dbReference type="Proteomes" id="UP000742631">
    <property type="component" value="Unassembled WGS sequence"/>
</dbReference>
<dbReference type="SUPFAM" id="SSF53474">
    <property type="entry name" value="alpha/beta-Hydrolases"/>
    <property type="match status" value="1"/>
</dbReference>
<dbReference type="PANTHER" id="PTHR43329">
    <property type="entry name" value="EPOXIDE HYDROLASE"/>
    <property type="match status" value="1"/>
</dbReference>
<gene>
    <name evidence="3" type="ORF">K8W01_17680</name>
</gene>
<dbReference type="GO" id="GO:0016787">
    <property type="term" value="F:hydrolase activity"/>
    <property type="evidence" value="ECO:0007669"/>
    <property type="project" value="UniProtKB-KW"/>
</dbReference>
<keyword evidence="1 3" id="KW-0378">Hydrolase</keyword>
<dbReference type="Gene3D" id="3.40.50.1820">
    <property type="entry name" value="alpha/beta hydrolase"/>
    <property type="match status" value="1"/>
</dbReference>
<feature type="domain" description="AB hydrolase-1" evidence="2">
    <location>
        <begin position="34"/>
        <end position="291"/>
    </location>
</feature>
<dbReference type="InterPro" id="IPR000639">
    <property type="entry name" value="Epox_hydrolase-like"/>
</dbReference>
<comment type="caution">
    <text evidence="3">The sequence shown here is derived from an EMBL/GenBank/DDBJ whole genome shotgun (WGS) entry which is preliminary data.</text>
</comment>
<dbReference type="PRINTS" id="PR00111">
    <property type="entry name" value="ABHYDROLASE"/>
</dbReference>
<dbReference type="EMBL" id="DYYG01000054">
    <property type="protein sequence ID" value="HJE25487.1"/>
    <property type="molecule type" value="Genomic_DNA"/>
</dbReference>
<dbReference type="Pfam" id="PF00561">
    <property type="entry name" value="Abhydrolase_1"/>
    <property type="match status" value="1"/>
</dbReference>
<proteinExistence type="predicted"/>
<reference evidence="3" key="2">
    <citation type="submission" date="2021-09" db="EMBL/GenBank/DDBJ databases">
        <authorList>
            <person name="Gilroy R."/>
        </authorList>
    </citation>
    <scope>NUCLEOTIDE SEQUENCE</scope>
    <source>
        <strain evidence="3">316</strain>
    </source>
</reference>
<sequence>MAEGDDLFPGFEPLWIEGPGGRWFGRAGGSPDAPPLLLLHGFPQSHAMWHRLAPALAATHRVIALDLKGYGWSAAPASRDGENAYAKRRLGAEIVAVMERLGHIRFALAGHDRGARVGYRLGLDAPERIARLALLDIVPTDIQWERIAAKPGANPHWPFLARPAPEPEEVIRRDPDGYFEGLLRDWSAAHDLSAFDPQALTLYRQAWAVPERIHAMCEDYRAGGAEGLDRAADRDDLATGRTLPMPVLVLASEAYLDRDKHETALAAWRRTFAPKAEGVSIASGHFMAEEAPEATLRALQDFLTA</sequence>
<dbReference type="PRINTS" id="PR00412">
    <property type="entry name" value="EPOXHYDRLASE"/>
</dbReference>
<evidence type="ECO:0000259" key="2">
    <source>
        <dbReference type="Pfam" id="PF00561"/>
    </source>
</evidence>
<dbReference type="InterPro" id="IPR000073">
    <property type="entry name" value="AB_hydrolase_1"/>
</dbReference>
<dbReference type="AlphaFoldDB" id="A0A921E6L3"/>
<protein>
    <submittedName>
        <fullName evidence="3">Alpha/beta hydrolase</fullName>
    </submittedName>
</protein>
<evidence type="ECO:0000313" key="4">
    <source>
        <dbReference type="Proteomes" id="UP000742631"/>
    </source>
</evidence>
<organism evidence="3 4">
    <name type="scientific">Methylorubrum populi</name>
    <dbReference type="NCBI Taxonomy" id="223967"/>
    <lineage>
        <taxon>Bacteria</taxon>
        <taxon>Pseudomonadati</taxon>
        <taxon>Pseudomonadota</taxon>
        <taxon>Alphaproteobacteria</taxon>
        <taxon>Hyphomicrobiales</taxon>
        <taxon>Methylobacteriaceae</taxon>
        <taxon>Methylorubrum</taxon>
    </lineage>
</organism>
<evidence type="ECO:0000313" key="3">
    <source>
        <dbReference type="EMBL" id="HJE25487.1"/>
    </source>
</evidence>
<name>A0A921E6L3_9HYPH</name>
<accession>A0A921E6L3</accession>
<dbReference type="InterPro" id="IPR029058">
    <property type="entry name" value="AB_hydrolase_fold"/>
</dbReference>